<feature type="domain" description="Pili assembly chaperone C-terminal" evidence="8">
    <location>
        <begin position="177"/>
        <end position="243"/>
    </location>
</feature>
<reference evidence="9 10" key="1">
    <citation type="submission" date="2020-08" db="EMBL/GenBank/DDBJ databases">
        <title>Functional genomics of gut bacteria from endangered species of beetles.</title>
        <authorList>
            <person name="Carlos-Shanley C."/>
        </authorList>
    </citation>
    <scope>NUCLEOTIDE SEQUENCE [LARGE SCALE GENOMIC DNA]</scope>
    <source>
        <strain evidence="9 10">S00179</strain>
    </source>
</reference>
<dbReference type="RefSeq" id="WP_184594129.1">
    <property type="nucleotide sequence ID" value="NZ_JACHLI010000023.1"/>
</dbReference>
<dbReference type="InterPro" id="IPR016147">
    <property type="entry name" value="Pili_assmbl_chaperone_N"/>
</dbReference>
<dbReference type="InterPro" id="IPR036316">
    <property type="entry name" value="Pili_assmbl_chap_C_dom_sf"/>
</dbReference>
<keyword evidence="6" id="KW-0143">Chaperone</keyword>
<keyword evidence="4" id="KW-0732">Signal</keyword>
<evidence type="ECO:0000256" key="4">
    <source>
        <dbReference type="ARBA" id="ARBA00022729"/>
    </source>
</evidence>
<comment type="caution">
    <text evidence="9">The sequence shown here is derived from an EMBL/GenBank/DDBJ whole genome shotgun (WGS) entry which is preliminary data.</text>
</comment>
<dbReference type="InterPro" id="IPR016148">
    <property type="entry name" value="Pili_assmbl_chaperone_C"/>
</dbReference>
<dbReference type="PANTHER" id="PTHR30251">
    <property type="entry name" value="PILUS ASSEMBLY CHAPERONE"/>
    <property type="match status" value="1"/>
</dbReference>
<dbReference type="InterPro" id="IPR050643">
    <property type="entry name" value="Periplasmic_pilus_chap"/>
</dbReference>
<evidence type="ECO:0000256" key="2">
    <source>
        <dbReference type="ARBA" id="ARBA00007399"/>
    </source>
</evidence>
<evidence type="ECO:0000259" key="8">
    <source>
        <dbReference type="Pfam" id="PF02753"/>
    </source>
</evidence>
<dbReference type="InterPro" id="IPR013783">
    <property type="entry name" value="Ig-like_fold"/>
</dbReference>
<evidence type="ECO:0000256" key="5">
    <source>
        <dbReference type="ARBA" id="ARBA00022764"/>
    </source>
</evidence>
<protein>
    <submittedName>
        <fullName evidence="9">Chaperone protein EcpD</fullName>
    </submittedName>
</protein>
<comment type="similarity">
    <text evidence="2">Belongs to the periplasmic pilus chaperone family.</text>
</comment>
<dbReference type="GO" id="GO:0071555">
    <property type="term" value="P:cell wall organization"/>
    <property type="evidence" value="ECO:0007669"/>
    <property type="project" value="InterPro"/>
</dbReference>
<proteinExistence type="inferred from homology"/>
<evidence type="ECO:0000256" key="6">
    <source>
        <dbReference type="ARBA" id="ARBA00023186"/>
    </source>
</evidence>
<evidence type="ECO:0000256" key="3">
    <source>
        <dbReference type="ARBA" id="ARBA00022558"/>
    </source>
</evidence>
<keyword evidence="3" id="KW-1029">Fimbrium biogenesis</keyword>
<dbReference type="PRINTS" id="PR00969">
    <property type="entry name" value="CHAPERONPILI"/>
</dbReference>
<dbReference type="Pfam" id="PF00345">
    <property type="entry name" value="PapD_N"/>
    <property type="match status" value="1"/>
</dbReference>
<dbReference type="Gene3D" id="2.60.40.10">
    <property type="entry name" value="Immunoglobulins"/>
    <property type="match status" value="2"/>
</dbReference>
<feature type="domain" description="Pili assembly chaperone N-terminal" evidence="7">
    <location>
        <begin position="28"/>
        <end position="150"/>
    </location>
</feature>
<dbReference type="Pfam" id="PF02753">
    <property type="entry name" value="PapD_C"/>
    <property type="match status" value="1"/>
</dbReference>
<dbReference type="GO" id="GO:0030288">
    <property type="term" value="C:outer membrane-bounded periplasmic space"/>
    <property type="evidence" value="ECO:0007669"/>
    <property type="project" value="InterPro"/>
</dbReference>
<evidence type="ECO:0000313" key="9">
    <source>
        <dbReference type="EMBL" id="MBB4866046.1"/>
    </source>
</evidence>
<dbReference type="SUPFAM" id="SSF49584">
    <property type="entry name" value="Periplasmic chaperone C-domain"/>
    <property type="match status" value="1"/>
</dbReference>
<dbReference type="EMBL" id="JACHLI010000023">
    <property type="protein sequence ID" value="MBB4866046.1"/>
    <property type="molecule type" value="Genomic_DNA"/>
</dbReference>
<dbReference type="PANTHER" id="PTHR30251:SF2">
    <property type="entry name" value="FIMBRIAL CHAPERONE YADV-RELATED"/>
    <property type="match status" value="1"/>
</dbReference>
<comment type="subcellular location">
    <subcellularLocation>
        <location evidence="1">Periplasm</location>
    </subcellularLocation>
</comment>
<evidence type="ECO:0000313" key="10">
    <source>
        <dbReference type="Proteomes" id="UP000566995"/>
    </source>
</evidence>
<evidence type="ECO:0000259" key="7">
    <source>
        <dbReference type="Pfam" id="PF00345"/>
    </source>
</evidence>
<dbReference type="Proteomes" id="UP000566995">
    <property type="component" value="Unassembled WGS sequence"/>
</dbReference>
<evidence type="ECO:0000256" key="1">
    <source>
        <dbReference type="ARBA" id="ARBA00004418"/>
    </source>
</evidence>
<keyword evidence="5" id="KW-0574">Periplasm</keyword>
<accession>A0A7W7P2W0</accession>
<dbReference type="SUPFAM" id="SSF49354">
    <property type="entry name" value="PapD-like"/>
    <property type="match status" value="1"/>
</dbReference>
<organism evidence="9 10">
    <name type="scientific">Pseudomonas nitroreducens</name>
    <dbReference type="NCBI Taxonomy" id="46680"/>
    <lineage>
        <taxon>Bacteria</taxon>
        <taxon>Pseudomonadati</taxon>
        <taxon>Pseudomonadota</taxon>
        <taxon>Gammaproteobacteria</taxon>
        <taxon>Pseudomonadales</taxon>
        <taxon>Pseudomonadaceae</taxon>
        <taxon>Pseudomonas</taxon>
    </lineage>
</organism>
<name>A0A7W7P2W0_PSENT</name>
<dbReference type="FunFam" id="2.60.40.10:FF:000458">
    <property type="entry name" value="Molecular chaperone FimC"/>
    <property type="match status" value="1"/>
</dbReference>
<sequence>MAKLSSKSLWFAGCLGAVMLWSGLANAGIVITGSRVVYLAKDREVSVKMTNNAEEPSLVQAWVDKGNEKLTPDKADGPFLITPPITRVEPKKGQTLRLVYTGDEAASKKQESVFWLNVLDVPPMPKDKDANFMQVAVRSRLKIFYRPDDLPGTPAKSAEELKWSVVQLPQGYGLRARNDAAYHVSLSSISFNTNGKSFKVKPEDVKMVAPGASIDFPVQGLSAAPGPGSQVDYQWVNDWGSSQKLETKI</sequence>
<dbReference type="AlphaFoldDB" id="A0A7W7P2W0"/>
<dbReference type="InterPro" id="IPR008962">
    <property type="entry name" value="PapD-like_sf"/>
</dbReference>
<dbReference type="InterPro" id="IPR001829">
    <property type="entry name" value="Pili_assmbl_chaperone_bac"/>
</dbReference>
<gene>
    <name evidence="9" type="ORF">HNP46_004947</name>
</gene>